<reference evidence="2" key="1">
    <citation type="submission" date="2023-07" db="EMBL/GenBank/DDBJ databases">
        <title>A chromosome-level genome assembly of Lolium multiflorum.</title>
        <authorList>
            <person name="Chen Y."/>
            <person name="Copetti D."/>
            <person name="Kolliker R."/>
            <person name="Studer B."/>
        </authorList>
    </citation>
    <scope>NUCLEOTIDE SEQUENCE</scope>
    <source>
        <strain evidence="2">02402/16</strain>
        <tissue evidence="2">Leaf</tissue>
    </source>
</reference>
<sequence>MTGNKCKIEASIAEAVLNVEVANFTTKHYDPNIPTKHNPVLRYNAANNEEVPKLSIFVGLGGKSSGSKPYRTDLPERTLIHSYVLNTMVEVKPYIEKFKAIHWKNTHREPTPEESKQIFDKGGGFGFSSWFCNLARTDKEMKSELRKIARGFDHSVEAFNSYDVNGYRFQTHQYTTSRPNAKTINSGVVCQGDDGLHYYGRVEGIYELNYGFHKGLNPVVFKCHWFDPRRVRRDPEIGNPTKRLHGWDAVMTVPSRNRPPPPNKDDYRRVDPAATSVEFYQEEGLPGHFTIGLPTIDDMVVDDEQEDAGMDGDNAEDEAEDVCAPEDLSLLEAFKAGIDLDADGPPPGFIDDYWFAEPDDDEETRGGPGAPRGWGGPGGGGGWGGPGGGGGGEDQEEEGDEEDLSEDEGLGNLVFDPDPSLEWCEPEDYQYVPALERLRPRDRKPYRRGITQLPSLKSWRYRHVVLVPYGRSSFQFEDPTQRPPRGYSNILGGLLRWYFPGIVNLPTGGCDVAWRWAHYSLAEDPLGRGTAADLVVAKFWKYFKRAEGKENACDDVLHQLARKRVTGMHYEARVQCVRDWHADRFVHMSKRHAHAPWQYLQNPPQYVGNDDRCFRAMVMWWTCPQYLKKHEEGKAKRAEMRGGSHIQGSIPISLHLQKEEVRTGAKPNVFAVLKKMKQRKTPDPETGSLWVNPQSETQCTSYVSKFKQKYGEEANPEAEDFDPEVAVLAGEGLKHGRLWFGDGCVDPARFPLARSVVVEEMAAKEQGPGARTEHGAADSEYQQTDMQQQQQMMQQQQHMSWLMSQTALSTPPGSLPPPPYSMPWMPPPPTQTPGTPITVNNMNIIRSMNLGESSCAQPATCTCSSVQYANANANVHSINLIDNYSQGNDNEAGGSGGGQ</sequence>
<evidence type="ECO:0000256" key="1">
    <source>
        <dbReference type="SAM" id="MobiDB-lite"/>
    </source>
</evidence>
<dbReference type="Proteomes" id="UP001231189">
    <property type="component" value="Unassembled WGS sequence"/>
</dbReference>
<feature type="region of interest" description="Disordered" evidence="1">
    <location>
        <begin position="342"/>
        <end position="419"/>
    </location>
</feature>
<protein>
    <recommendedName>
        <fullName evidence="4">DUF4216 domain-containing protein</fullName>
    </recommendedName>
</protein>
<feature type="compositionally biased region" description="Gly residues" evidence="1">
    <location>
        <begin position="366"/>
        <end position="392"/>
    </location>
</feature>
<evidence type="ECO:0000313" key="2">
    <source>
        <dbReference type="EMBL" id="KAK1643039.1"/>
    </source>
</evidence>
<name>A0AAD8W6N7_LOLMU</name>
<dbReference type="GO" id="GO:0032196">
    <property type="term" value="P:transposition"/>
    <property type="evidence" value="ECO:0007669"/>
    <property type="project" value="InterPro"/>
</dbReference>
<dbReference type="PANTHER" id="PTHR33157">
    <property type="entry name" value="AUTONOMOUS TRANSPOSABLE ELEMENT EN-1 MOSAIC PROTEIN-RELATED"/>
    <property type="match status" value="1"/>
</dbReference>
<keyword evidence="3" id="KW-1185">Reference proteome</keyword>
<dbReference type="PANTHER" id="PTHR33157:SF12">
    <property type="entry name" value="TRANSPOSASE TNP1_EN_SPM-LIKE DOMAIN-CONTAINING PROTEIN"/>
    <property type="match status" value="1"/>
</dbReference>
<feature type="region of interest" description="Disordered" evidence="1">
    <location>
        <begin position="763"/>
        <end position="789"/>
    </location>
</feature>
<accession>A0AAD8W6N7</accession>
<dbReference type="AlphaFoldDB" id="A0AAD8W6N7"/>
<evidence type="ECO:0008006" key="4">
    <source>
        <dbReference type="Google" id="ProtNLM"/>
    </source>
</evidence>
<organism evidence="2 3">
    <name type="scientific">Lolium multiflorum</name>
    <name type="common">Italian ryegrass</name>
    <name type="synonym">Lolium perenne subsp. multiflorum</name>
    <dbReference type="NCBI Taxonomy" id="4521"/>
    <lineage>
        <taxon>Eukaryota</taxon>
        <taxon>Viridiplantae</taxon>
        <taxon>Streptophyta</taxon>
        <taxon>Embryophyta</taxon>
        <taxon>Tracheophyta</taxon>
        <taxon>Spermatophyta</taxon>
        <taxon>Magnoliopsida</taxon>
        <taxon>Liliopsida</taxon>
        <taxon>Poales</taxon>
        <taxon>Poaceae</taxon>
        <taxon>BOP clade</taxon>
        <taxon>Pooideae</taxon>
        <taxon>Poodae</taxon>
        <taxon>Poeae</taxon>
        <taxon>Poeae Chloroplast Group 2 (Poeae type)</taxon>
        <taxon>Loliodinae</taxon>
        <taxon>Loliinae</taxon>
        <taxon>Lolium</taxon>
    </lineage>
</organism>
<dbReference type="EMBL" id="JAUUTY010000004">
    <property type="protein sequence ID" value="KAK1643039.1"/>
    <property type="molecule type" value="Genomic_DNA"/>
</dbReference>
<evidence type="ECO:0000313" key="3">
    <source>
        <dbReference type="Proteomes" id="UP001231189"/>
    </source>
</evidence>
<feature type="compositionally biased region" description="Acidic residues" evidence="1">
    <location>
        <begin position="393"/>
        <end position="409"/>
    </location>
</feature>
<dbReference type="InterPro" id="IPR039266">
    <property type="entry name" value="EN-1/SPM"/>
</dbReference>
<gene>
    <name evidence="2" type="ORF">QYE76_060844</name>
</gene>
<proteinExistence type="predicted"/>
<comment type="caution">
    <text evidence="2">The sequence shown here is derived from an EMBL/GenBank/DDBJ whole genome shotgun (WGS) entry which is preliminary data.</text>
</comment>